<dbReference type="Proteomes" id="UP000235371">
    <property type="component" value="Unassembled WGS sequence"/>
</dbReference>
<dbReference type="GeneID" id="36590725"/>
<organism evidence="2 3">
    <name type="scientific">Hyaloscypha bicolor E</name>
    <dbReference type="NCBI Taxonomy" id="1095630"/>
    <lineage>
        <taxon>Eukaryota</taxon>
        <taxon>Fungi</taxon>
        <taxon>Dikarya</taxon>
        <taxon>Ascomycota</taxon>
        <taxon>Pezizomycotina</taxon>
        <taxon>Leotiomycetes</taxon>
        <taxon>Helotiales</taxon>
        <taxon>Hyaloscyphaceae</taxon>
        <taxon>Hyaloscypha</taxon>
        <taxon>Hyaloscypha bicolor</taxon>
    </lineage>
</organism>
<dbReference type="RefSeq" id="XP_024740646.1">
    <property type="nucleotide sequence ID" value="XM_024882648.1"/>
</dbReference>
<evidence type="ECO:0000313" key="3">
    <source>
        <dbReference type="Proteomes" id="UP000235371"/>
    </source>
</evidence>
<dbReference type="EMBL" id="KZ613779">
    <property type="protein sequence ID" value="PMD63742.1"/>
    <property type="molecule type" value="Genomic_DNA"/>
</dbReference>
<protein>
    <submittedName>
        <fullName evidence="2">Uncharacterized protein</fullName>
    </submittedName>
</protein>
<proteinExistence type="predicted"/>
<sequence>MDFVSCHRSIQQSSGYKDASRVALVAFSSVPRAQMDLQLPGAEDPEPNTPAVPRGGDGLILALLRSRYWATRRRPLISAEVEAAKAAKRSVEQAKNTGGSNGRNIGQILGIALPGLACGATRTTLLETKEGQEISAIPRPNAPPSKGEKEGSLRLLGMRVRKCRKAKKSRQPLFTSSSRWLGITRHLAGVRSTKYSTGSRLPSKIDRTTATQNALPAIRAPCRHFWSGVACTTGNRSDDPDLGDANGNGGGNR</sequence>
<dbReference type="AlphaFoldDB" id="A0A2J6TL85"/>
<accession>A0A2J6TL85</accession>
<feature type="region of interest" description="Disordered" evidence="1">
    <location>
        <begin position="233"/>
        <end position="253"/>
    </location>
</feature>
<reference evidence="2 3" key="1">
    <citation type="submission" date="2016-04" db="EMBL/GenBank/DDBJ databases">
        <title>A degradative enzymes factory behind the ericoid mycorrhizal symbiosis.</title>
        <authorList>
            <consortium name="DOE Joint Genome Institute"/>
            <person name="Martino E."/>
            <person name="Morin E."/>
            <person name="Grelet G."/>
            <person name="Kuo A."/>
            <person name="Kohler A."/>
            <person name="Daghino S."/>
            <person name="Barry K."/>
            <person name="Choi C."/>
            <person name="Cichocki N."/>
            <person name="Clum A."/>
            <person name="Copeland A."/>
            <person name="Hainaut M."/>
            <person name="Haridas S."/>
            <person name="Labutti K."/>
            <person name="Lindquist E."/>
            <person name="Lipzen A."/>
            <person name="Khouja H.-R."/>
            <person name="Murat C."/>
            <person name="Ohm R."/>
            <person name="Olson A."/>
            <person name="Spatafora J."/>
            <person name="Veneault-Fourrey C."/>
            <person name="Henrissat B."/>
            <person name="Grigoriev I."/>
            <person name="Martin F."/>
            <person name="Perotto S."/>
        </authorList>
    </citation>
    <scope>NUCLEOTIDE SEQUENCE [LARGE SCALE GENOMIC DNA]</scope>
    <source>
        <strain evidence="2 3">E</strain>
    </source>
</reference>
<evidence type="ECO:0000256" key="1">
    <source>
        <dbReference type="SAM" id="MobiDB-lite"/>
    </source>
</evidence>
<gene>
    <name evidence="2" type="ORF">K444DRAFT_626436</name>
</gene>
<keyword evidence="3" id="KW-1185">Reference proteome</keyword>
<dbReference type="InParanoid" id="A0A2J6TL85"/>
<evidence type="ECO:0000313" key="2">
    <source>
        <dbReference type="EMBL" id="PMD63742.1"/>
    </source>
</evidence>
<name>A0A2J6TL85_9HELO</name>